<accession>A0A820JLP3</accession>
<dbReference type="InterPro" id="IPR002035">
    <property type="entry name" value="VWF_A"/>
</dbReference>
<evidence type="ECO:0000259" key="6">
    <source>
        <dbReference type="PROSITE" id="PS50234"/>
    </source>
</evidence>
<dbReference type="SUPFAM" id="SSF57850">
    <property type="entry name" value="RING/U-box"/>
    <property type="match status" value="1"/>
</dbReference>
<dbReference type="EMBL" id="CAJNXB010003992">
    <property type="protein sequence ID" value="CAF3349712.1"/>
    <property type="molecule type" value="Genomic_DNA"/>
</dbReference>
<dbReference type="Pfam" id="PF13445">
    <property type="entry name" value="zf-RING_UBOX"/>
    <property type="match status" value="1"/>
</dbReference>
<name>A0A820JLP3_9BILA</name>
<comment type="caution">
    <text evidence="8">The sequence shown here is derived from an EMBL/GenBank/DDBJ whole genome shotgun (WGS) entry which is preliminary data.</text>
</comment>
<dbReference type="InterPro" id="IPR013083">
    <property type="entry name" value="Znf_RING/FYVE/PHD"/>
</dbReference>
<dbReference type="EMBL" id="CAJOBP010001988">
    <property type="protein sequence ID" value="CAF4326537.1"/>
    <property type="molecule type" value="Genomic_DNA"/>
</dbReference>
<evidence type="ECO:0000259" key="5">
    <source>
        <dbReference type="PROSITE" id="PS50089"/>
    </source>
</evidence>
<dbReference type="PROSITE" id="PS50234">
    <property type="entry name" value="VWFA"/>
    <property type="match status" value="1"/>
</dbReference>
<dbReference type="SMART" id="SM00327">
    <property type="entry name" value="VWA"/>
    <property type="match status" value="1"/>
</dbReference>
<dbReference type="PROSITE" id="PS50089">
    <property type="entry name" value="ZF_RING_2"/>
    <property type="match status" value="1"/>
</dbReference>
<dbReference type="OrthoDB" id="654191at2759"/>
<dbReference type="SMART" id="SM00184">
    <property type="entry name" value="RING"/>
    <property type="match status" value="1"/>
</dbReference>
<gene>
    <name evidence="7" type="ORF">TIS948_LOCUS23157</name>
    <name evidence="8" type="ORF">UJA718_LOCUS14219</name>
</gene>
<sequence>MATKTNRNNLKCYICGKMFTNATVLTPCGHSFDRQCILQYKYCPIDLCNTPVFEYYLSENNYNQSTENIYEIFLLDTSTSMWYSDSFTGLFGTSRFQIAIKFLEHVFQHRWNSLTNQISLITFDKYPIEHFSFETIRQHHLEILEKLQPNGSQTCLFDALKFSLEKFEKLNEILNRSTRQSIYVLSDGADNFNSSGNQKHYIKFIKEYSKKLNIRGNIIQVGDKNLSYTKNLCQDINYQFHHFNSYNTEESINSYLLSSNIH</sequence>
<feature type="domain" description="VWFA" evidence="6">
    <location>
        <begin position="70"/>
        <end position="261"/>
    </location>
</feature>
<evidence type="ECO:0000256" key="1">
    <source>
        <dbReference type="ARBA" id="ARBA00022723"/>
    </source>
</evidence>
<dbReference type="GO" id="GO:0008270">
    <property type="term" value="F:zinc ion binding"/>
    <property type="evidence" value="ECO:0007669"/>
    <property type="project" value="UniProtKB-KW"/>
</dbReference>
<reference evidence="8" key="1">
    <citation type="submission" date="2021-02" db="EMBL/GenBank/DDBJ databases">
        <authorList>
            <person name="Nowell W R."/>
        </authorList>
    </citation>
    <scope>NUCLEOTIDE SEQUENCE</scope>
</reference>
<dbReference type="Proteomes" id="UP000663825">
    <property type="component" value="Unassembled WGS sequence"/>
</dbReference>
<keyword evidence="9" id="KW-1185">Reference proteome</keyword>
<dbReference type="Gene3D" id="3.30.40.10">
    <property type="entry name" value="Zinc/RING finger domain, C3HC4 (zinc finger)"/>
    <property type="match status" value="1"/>
</dbReference>
<dbReference type="CDD" id="cd00198">
    <property type="entry name" value="vWFA"/>
    <property type="match status" value="1"/>
</dbReference>
<dbReference type="Proteomes" id="UP000663873">
    <property type="component" value="Unassembled WGS sequence"/>
</dbReference>
<evidence type="ECO:0000313" key="8">
    <source>
        <dbReference type="EMBL" id="CAF4326537.1"/>
    </source>
</evidence>
<evidence type="ECO:0000256" key="3">
    <source>
        <dbReference type="ARBA" id="ARBA00022833"/>
    </source>
</evidence>
<keyword evidence="1" id="KW-0479">Metal-binding</keyword>
<dbReference type="SUPFAM" id="SSF53300">
    <property type="entry name" value="vWA-like"/>
    <property type="match status" value="1"/>
</dbReference>
<dbReference type="AlphaFoldDB" id="A0A820JLP3"/>
<evidence type="ECO:0000313" key="9">
    <source>
        <dbReference type="Proteomes" id="UP000663873"/>
    </source>
</evidence>
<dbReference type="Gene3D" id="3.40.50.410">
    <property type="entry name" value="von Willebrand factor, type A domain"/>
    <property type="match status" value="1"/>
</dbReference>
<evidence type="ECO:0000313" key="7">
    <source>
        <dbReference type="EMBL" id="CAF3349712.1"/>
    </source>
</evidence>
<keyword evidence="2 4" id="KW-0863">Zinc-finger</keyword>
<evidence type="ECO:0000256" key="4">
    <source>
        <dbReference type="PROSITE-ProRule" id="PRU00175"/>
    </source>
</evidence>
<evidence type="ECO:0000256" key="2">
    <source>
        <dbReference type="ARBA" id="ARBA00022771"/>
    </source>
</evidence>
<feature type="domain" description="RING-type" evidence="5">
    <location>
        <begin position="12"/>
        <end position="46"/>
    </location>
</feature>
<protein>
    <recommendedName>
        <fullName evidence="10">VWFA domain-containing protein</fullName>
    </recommendedName>
</protein>
<dbReference type="Pfam" id="PF13519">
    <property type="entry name" value="VWA_2"/>
    <property type="match status" value="1"/>
</dbReference>
<dbReference type="InterPro" id="IPR027370">
    <property type="entry name" value="Znf-RING_euk"/>
</dbReference>
<proteinExistence type="predicted"/>
<dbReference type="InterPro" id="IPR036465">
    <property type="entry name" value="vWFA_dom_sf"/>
</dbReference>
<evidence type="ECO:0008006" key="10">
    <source>
        <dbReference type="Google" id="ProtNLM"/>
    </source>
</evidence>
<dbReference type="InterPro" id="IPR001841">
    <property type="entry name" value="Znf_RING"/>
</dbReference>
<organism evidence="8 9">
    <name type="scientific">Rotaria socialis</name>
    <dbReference type="NCBI Taxonomy" id="392032"/>
    <lineage>
        <taxon>Eukaryota</taxon>
        <taxon>Metazoa</taxon>
        <taxon>Spiralia</taxon>
        <taxon>Gnathifera</taxon>
        <taxon>Rotifera</taxon>
        <taxon>Eurotatoria</taxon>
        <taxon>Bdelloidea</taxon>
        <taxon>Philodinida</taxon>
        <taxon>Philodinidae</taxon>
        <taxon>Rotaria</taxon>
    </lineage>
</organism>
<keyword evidence="3" id="KW-0862">Zinc</keyword>